<keyword evidence="2" id="KW-1185">Reference proteome</keyword>
<dbReference type="Proteomes" id="UP000218615">
    <property type="component" value="Unassembled WGS sequence"/>
</dbReference>
<sequence>MSYINLLEIHIKQIEFKPNMMNRIKNYFQTFPGEVEDPFQRTFGDF</sequence>
<proteinExistence type="predicted"/>
<evidence type="ECO:0000313" key="2">
    <source>
        <dbReference type="Proteomes" id="UP000218615"/>
    </source>
</evidence>
<gene>
    <name evidence="1" type="ORF">MNV_1030032</name>
</gene>
<organism evidence="1 2">
    <name type="scientific">Candidatus Methanoperedens nitratireducens</name>
    <dbReference type="NCBI Taxonomy" id="1392998"/>
    <lineage>
        <taxon>Archaea</taxon>
        <taxon>Methanobacteriati</taxon>
        <taxon>Methanobacteriota</taxon>
        <taxon>Stenosarchaea group</taxon>
        <taxon>Methanomicrobia</taxon>
        <taxon>Methanosarcinales</taxon>
        <taxon>ANME-2 cluster</taxon>
        <taxon>Candidatus Methanoperedentaceae</taxon>
        <taxon>Candidatus Methanoperedens</taxon>
    </lineage>
</organism>
<evidence type="ECO:0000313" key="1">
    <source>
        <dbReference type="EMBL" id="SNQ59012.1"/>
    </source>
</evidence>
<protein>
    <submittedName>
        <fullName evidence="1">Uncharacterized protein</fullName>
    </submittedName>
</protein>
<dbReference type="EMBL" id="FZMP01000006">
    <property type="protein sequence ID" value="SNQ59012.1"/>
    <property type="molecule type" value="Genomic_DNA"/>
</dbReference>
<dbReference type="AlphaFoldDB" id="A0A284VIC0"/>
<name>A0A284VIC0_9EURY</name>
<accession>A0A284VIC0</accession>
<reference evidence="2" key="1">
    <citation type="submission" date="2017-06" db="EMBL/GenBank/DDBJ databases">
        <authorList>
            <person name="Cremers G."/>
        </authorList>
    </citation>
    <scope>NUCLEOTIDE SEQUENCE [LARGE SCALE GENOMIC DNA]</scope>
</reference>